<dbReference type="PANTHER" id="PTHR22604:SF105">
    <property type="entry name" value="TRANS-1,2-DIHYDROBENZENE-1,2-DIOL DEHYDROGENASE"/>
    <property type="match status" value="1"/>
</dbReference>
<feature type="domain" description="Gfo/Idh/MocA-like oxidoreductase N-terminal" evidence="3">
    <location>
        <begin position="16"/>
        <end position="131"/>
    </location>
</feature>
<organism evidence="5">
    <name type="scientific">freshwater metagenome</name>
    <dbReference type="NCBI Taxonomy" id="449393"/>
    <lineage>
        <taxon>unclassified sequences</taxon>
        <taxon>metagenomes</taxon>
        <taxon>ecological metagenomes</taxon>
    </lineage>
</organism>
<dbReference type="SUPFAM" id="SSF55347">
    <property type="entry name" value="Glyceraldehyde-3-phosphate dehydrogenase-like, C-terminal domain"/>
    <property type="match status" value="1"/>
</dbReference>
<dbReference type="EMBL" id="JNSK01000090">
    <property type="protein sequence ID" value="KGA15589.1"/>
    <property type="molecule type" value="Genomic_DNA"/>
</dbReference>
<protein>
    <submittedName>
        <fullName evidence="5">Uncharacterized protein</fullName>
    </submittedName>
</protein>
<dbReference type="SUPFAM" id="SSF51735">
    <property type="entry name" value="NAD(P)-binding Rossmann-fold domains"/>
    <property type="match status" value="1"/>
</dbReference>
<proteinExistence type="inferred from homology"/>
<keyword evidence="2" id="KW-0560">Oxidoreductase</keyword>
<evidence type="ECO:0000313" key="5">
    <source>
        <dbReference type="EMBL" id="KGA15589.1"/>
    </source>
</evidence>
<dbReference type="Pfam" id="PF01408">
    <property type="entry name" value="GFO_IDH_MocA"/>
    <property type="match status" value="1"/>
</dbReference>
<accession>A0A094Q0N7</accession>
<evidence type="ECO:0000259" key="3">
    <source>
        <dbReference type="Pfam" id="PF01408"/>
    </source>
</evidence>
<gene>
    <name evidence="5" type="ORF">GM50_16815</name>
</gene>
<comment type="similarity">
    <text evidence="1">Belongs to the Gfo/Idh/MocA family.</text>
</comment>
<evidence type="ECO:0000256" key="2">
    <source>
        <dbReference type="ARBA" id="ARBA00023002"/>
    </source>
</evidence>
<dbReference type="AlphaFoldDB" id="A0A094Q0N7"/>
<dbReference type="PANTHER" id="PTHR22604">
    <property type="entry name" value="OXIDOREDUCTASES"/>
    <property type="match status" value="1"/>
</dbReference>
<dbReference type="InterPro" id="IPR055170">
    <property type="entry name" value="GFO_IDH_MocA-like_dom"/>
</dbReference>
<dbReference type="InterPro" id="IPR000683">
    <property type="entry name" value="Gfo/Idh/MocA-like_OxRdtase_N"/>
</dbReference>
<reference evidence="5" key="1">
    <citation type="submission" date="2014-05" db="EMBL/GenBank/DDBJ databases">
        <title>Key roles for freshwater Actinobacteria revealed by deep metagenomic sequencing.</title>
        <authorList>
            <person name="Ghai R."/>
            <person name="Mizuno C.M."/>
            <person name="Picazo A."/>
            <person name="Camacho A."/>
            <person name="Rodriguez-Valera F."/>
        </authorList>
    </citation>
    <scope>NUCLEOTIDE SEQUENCE</scope>
</reference>
<dbReference type="InterPro" id="IPR036291">
    <property type="entry name" value="NAD(P)-bd_dom_sf"/>
</dbReference>
<dbReference type="Pfam" id="PF22725">
    <property type="entry name" value="GFO_IDH_MocA_C3"/>
    <property type="match status" value="1"/>
</dbReference>
<evidence type="ECO:0000256" key="1">
    <source>
        <dbReference type="ARBA" id="ARBA00010928"/>
    </source>
</evidence>
<dbReference type="InterPro" id="IPR050984">
    <property type="entry name" value="Gfo/Idh/MocA_domain"/>
</dbReference>
<name>A0A094Q0N7_9ZZZZ</name>
<comment type="caution">
    <text evidence="5">The sequence shown here is derived from an EMBL/GenBank/DDBJ whole genome shotgun (WGS) entry which is preliminary data.</text>
</comment>
<feature type="domain" description="GFO/IDH/MocA-like oxidoreductase" evidence="4">
    <location>
        <begin position="142"/>
        <end position="256"/>
    </location>
</feature>
<sequence>MEIANFASIVTNMEKVRWGFIGAGYIARIALYPALLNSEVGEIYAVGSKDLERGKSLSPTGLVYTDYEQLLADPKVEAIYISLPNSLHIEWSIKAMRAGKHVLCEKPAAMDVAELKEAISVANETGLIFMEASWNRWHPRTLRLNEIVDSGVIGQVKNIRTAFTYDGLDPSNIRAIYELGGGGLYDLGPYSVAAPIWLMDFAPVSNIKTDVKWHPGGCDETLNISFDIGGAHAEALTSMNTPSTLYFDVVGTKGRVSLSGNDAFNSHNKASALEIEVAGQVTVENFAPCDPYQLMADAMSRRIRGGEGWLMPHSQSIAFAEMFERGFAVMGRP</sequence>
<evidence type="ECO:0000259" key="4">
    <source>
        <dbReference type="Pfam" id="PF22725"/>
    </source>
</evidence>
<dbReference type="Gene3D" id="3.30.360.10">
    <property type="entry name" value="Dihydrodipicolinate Reductase, domain 2"/>
    <property type="match status" value="1"/>
</dbReference>
<dbReference type="Gene3D" id="3.40.50.720">
    <property type="entry name" value="NAD(P)-binding Rossmann-like Domain"/>
    <property type="match status" value="1"/>
</dbReference>
<dbReference type="GO" id="GO:0000166">
    <property type="term" value="F:nucleotide binding"/>
    <property type="evidence" value="ECO:0007669"/>
    <property type="project" value="InterPro"/>
</dbReference>
<dbReference type="GO" id="GO:0016491">
    <property type="term" value="F:oxidoreductase activity"/>
    <property type="evidence" value="ECO:0007669"/>
    <property type="project" value="UniProtKB-KW"/>
</dbReference>